<accession>A0A2K9V808</accession>
<protein>
    <submittedName>
        <fullName evidence="1">Uncharacterized protein</fullName>
    </submittedName>
</protein>
<organism evidence="1">
    <name type="scientific">Bandra megavirus</name>
    <dbReference type="NCBI Taxonomy" id="2071566"/>
    <lineage>
        <taxon>Viruses</taxon>
        <taxon>Varidnaviria</taxon>
        <taxon>Bamfordvirae</taxon>
        <taxon>Nucleocytoviricota</taxon>
        <taxon>Megaviricetes</taxon>
        <taxon>Imitervirales</taxon>
        <taxon>Mimiviridae</taxon>
        <taxon>Megamimivirinae</taxon>
        <taxon>Megavirus</taxon>
    </lineage>
</organism>
<sequence>MDRNIMDMSESDIKKYLLNKNISKQIRKQMENRLAIIGRNNLYDILNNVSEVESNEEEKFVSKKTNRKAKRVLIEKIIEQSKQKEQLEKKLNDNNTSDSEIASDTGTTVVPMVLNYGDAIKKVEINEPIYSRIKLVDGKLVVSYHDLTQIYQLFTIYRIKMQYLILNRKIHVLNSMHFINPIKANKFKQIFAYDEMCKQEQNMKNCINICMDLNQLLECYKLCIEFLILVRRTSKYTDEYKNSLNKFISKYHKIQDLGIYFNDQSENMYINYQDTIIKLVDQMKYVYEKYTLINQQEALILSSKISVMYFEVDKLMNDILSNNDVNIDCEYYIIITDDINNPIKPYAIRNFTYIYCNDDVTLSTMNINIDDSRLNSMTVQDYENIFNQIDRNNDDDFIRIYKNDNGSFGCINFNFDLQYPISGSNIKIEISDLPINTFVSTSIIHNEFIELDNVGVSPTYSRKYNWINHTAYDEHDKMTLSEYESLNNIIKFNKSQFDTDTIPFVMEYLFENLVGSGHDIINQNMYDSFVSLAQQTSYYGMIEDI</sequence>
<dbReference type="EMBL" id="MG779327">
    <property type="protein sequence ID" value="AUV58333.1"/>
    <property type="molecule type" value="Genomic_DNA"/>
</dbReference>
<proteinExistence type="predicted"/>
<reference evidence="1" key="1">
    <citation type="submission" date="2018-01" db="EMBL/GenBank/DDBJ databases">
        <title>Draft genome sequence of Bandra megavirus.</title>
        <authorList>
            <person name="Chatterjee A."/>
            <person name="Yadav R."/>
            <person name="Kondabagil K."/>
        </authorList>
    </citation>
    <scope>NUCLEOTIDE SEQUENCE</scope>
    <source>
        <strain evidence="1">KK-1</strain>
    </source>
</reference>
<name>A0A2K9V808_9VIRU</name>
<evidence type="ECO:0000313" key="1">
    <source>
        <dbReference type="EMBL" id="AUV58333.1"/>
    </source>
</evidence>